<dbReference type="PANTHER" id="PTHR45919">
    <property type="entry name" value="GDP-MAN:MAN(3)GLCNAC(2)-PP-DOL ALPHA-1,2-MANNOSYLTRANSFERASE"/>
    <property type="match status" value="1"/>
</dbReference>
<dbReference type="HOGENOM" id="CLU_017896_3_0_2"/>
<evidence type="ECO:0000259" key="1">
    <source>
        <dbReference type="Pfam" id="PF00534"/>
    </source>
</evidence>
<dbReference type="GO" id="GO:0004377">
    <property type="term" value="F:GDP-Man:Man(3)GlcNAc(2)-PP-Dol alpha-1,2-mannosyltransferase activity"/>
    <property type="evidence" value="ECO:0007669"/>
    <property type="project" value="InterPro"/>
</dbReference>
<dbReference type="PANTHER" id="PTHR45919:SF1">
    <property type="entry name" value="GDP-MAN:MAN(3)GLCNAC(2)-PP-DOL ALPHA-1,2-MANNOSYLTRANSFERASE"/>
    <property type="match status" value="1"/>
</dbReference>
<keyword evidence="2" id="KW-0808">Transferase</keyword>
<sequence length="368" mass="41024">MGIDVELVTLEKPEAVSIRDAYGTSIDRDVKRIRTLSLSQIAGTKSHGVTINTHGDMLPFFRHNFAKNNAITYCHYPIAGQLIDSGDSSYYNILQNMNLSTTTPKCRSMYFEIARDACNKMMTNSTVLTNSEFSRKAIFKTHGVDSTVLHPPVDVDTFRNAALSSDARDDSILVISRFHPSKKIENAIHFAKLLRQNELGSRMNIVGNISPDGASYFNYLRHLVRCYGLEDFIRFEVNASFDRLLGLMRISKAYFHPLPGEPFGISTVEAMSAGVIPIVPDTGGHTEFVPAKYQFHTFDQAVEAVAAALDAPASERIQISYFTQKYSTANYIRGFQKIVAEVSDIGKKPLEQTPVISMPKRFPESMAS</sequence>
<dbReference type="GO" id="GO:0016020">
    <property type="term" value="C:membrane"/>
    <property type="evidence" value="ECO:0007669"/>
    <property type="project" value="TreeGrafter"/>
</dbReference>
<dbReference type="GO" id="GO:0006487">
    <property type="term" value="P:protein N-linked glycosylation"/>
    <property type="evidence" value="ECO:0007669"/>
    <property type="project" value="TreeGrafter"/>
</dbReference>
<dbReference type="SUPFAM" id="SSF53756">
    <property type="entry name" value="UDP-Glycosyltransferase/glycogen phosphorylase"/>
    <property type="match status" value="1"/>
</dbReference>
<dbReference type="InParanoid" id="K0IMZ5"/>
<feature type="domain" description="Glycosyl transferase family 1" evidence="1">
    <location>
        <begin position="165"/>
        <end position="310"/>
    </location>
</feature>
<dbReference type="EMBL" id="CP002408">
    <property type="protein sequence ID" value="AFU58484.1"/>
    <property type="molecule type" value="Genomic_DNA"/>
</dbReference>
<dbReference type="InterPro" id="IPR001296">
    <property type="entry name" value="Glyco_trans_1"/>
</dbReference>
<dbReference type="KEGG" id="nga:Ngar_c15500"/>
<dbReference type="Proteomes" id="UP000008037">
    <property type="component" value="Chromosome"/>
</dbReference>
<name>K0IMZ5_NITGG</name>
<evidence type="ECO:0000313" key="3">
    <source>
        <dbReference type="Proteomes" id="UP000008037"/>
    </source>
</evidence>
<dbReference type="BioCyc" id="CNIT1237085:G1324-1548-MONOMER"/>
<gene>
    <name evidence="2" type="ordered locus">Ngar_c15500</name>
</gene>
<organism evidence="2 3">
    <name type="scientific">Nitrososphaera gargensis (strain Ga9.2)</name>
    <dbReference type="NCBI Taxonomy" id="1237085"/>
    <lineage>
        <taxon>Archaea</taxon>
        <taxon>Nitrososphaerota</taxon>
        <taxon>Nitrososphaeria</taxon>
        <taxon>Nitrososphaerales</taxon>
        <taxon>Nitrososphaeraceae</taxon>
        <taxon>Nitrososphaera</taxon>
    </lineage>
</organism>
<keyword evidence="3" id="KW-1185">Reference proteome</keyword>
<dbReference type="AlphaFoldDB" id="K0IMZ5"/>
<protein>
    <submittedName>
        <fullName evidence="2">Putative glycosyl transferase group 1</fullName>
    </submittedName>
</protein>
<accession>K0IMZ5</accession>
<evidence type="ECO:0000313" key="2">
    <source>
        <dbReference type="EMBL" id="AFU58484.1"/>
    </source>
</evidence>
<dbReference type="InterPro" id="IPR038013">
    <property type="entry name" value="ALG11"/>
</dbReference>
<dbReference type="Gene3D" id="3.40.50.2000">
    <property type="entry name" value="Glycogen Phosphorylase B"/>
    <property type="match status" value="1"/>
</dbReference>
<reference evidence="2 3" key="1">
    <citation type="journal article" date="2012" name="Environ. Microbiol.">
        <title>The genome of the ammonia-oxidizing Candidatus Nitrososphaera gargensis: insights into metabolic versatility and environmental adaptations.</title>
        <authorList>
            <person name="Spang A."/>
            <person name="Poehlein A."/>
            <person name="Offre P."/>
            <person name="Zumbragel S."/>
            <person name="Haider S."/>
            <person name="Rychlik N."/>
            <person name="Nowka B."/>
            <person name="Schmeisser C."/>
            <person name="Lebedeva E.V."/>
            <person name="Rattei T."/>
            <person name="Bohm C."/>
            <person name="Schmid M."/>
            <person name="Galushko A."/>
            <person name="Hatzenpichler R."/>
            <person name="Weinmaier T."/>
            <person name="Daniel R."/>
            <person name="Schleper C."/>
            <person name="Spieck E."/>
            <person name="Streit W."/>
            <person name="Wagner M."/>
        </authorList>
    </citation>
    <scope>NUCLEOTIDE SEQUENCE [LARGE SCALE GENOMIC DNA]</scope>
    <source>
        <strain evidence="3">Ga9.2</strain>
    </source>
</reference>
<proteinExistence type="predicted"/>
<dbReference type="Pfam" id="PF00534">
    <property type="entry name" value="Glycos_transf_1"/>
    <property type="match status" value="1"/>
</dbReference>
<dbReference type="STRING" id="1237085.Ngar_c15500"/>
<dbReference type="FunCoup" id="K0IMZ5">
    <property type="interactions" value="75"/>
</dbReference>